<dbReference type="InterPro" id="IPR027417">
    <property type="entry name" value="P-loop_NTPase"/>
</dbReference>
<dbReference type="SUPFAM" id="SSF50331">
    <property type="entry name" value="MOP-like"/>
    <property type="match status" value="1"/>
</dbReference>
<reference evidence="5 6" key="1">
    <citation type="journal article" date="2019" name="Environ. Microbiol.">
        <title>Species interactions and distinct microbial communities in high Arctic permafrost affected cryosols are associated with the CH4 and CO2 gas fluxes.</title>
        <authorList>
            <person name="Altshuler I."/>
            <person name="Hamel J."/>
            <person name="Turney S."/>
            <person name="Magnuson E."/>
            <person name="Levesque R."/>
            <person name="Greer C."/>
            <person name="Whyte L.G."/>
        </authorList>
    </citation>
    <scope>NUCLEOTIDE SEQUENCE [LARGE SCALE GENOMIC DNA]</scope>
    <source>
        <strain evidence="5 6">E4</strain>
    </source>
</reference>
<organism evidence="5 6">
    <name type="scientific">Ewingella americana</name>
    <dbReference type="NCBI Taxonomy" id="41202"/>
    <lineage>
        <taxon>Bacteria</taxon>
        <taxon>Pseudomonadati</taxon>
        <taxon>Pseudomonadota</taxon>
        <taxon>Gammaproteobacteria</taxon>
        <taxon>Enterobacterales</taxon>
        <taxon>Yersiniaceae</taxon>
        <taxon>Ewingella</taxon>
    </lineage>
</organism>
<proteinExistence type="predicted"/>
<keyword evidence="6" id="KW-1185">Reference proteome</keyword>
<dbReference type="InterPro" id="IPR047641">
    <property type="entry name" value="ABC_transpr_MalK/UgpC-like"/>
</dbReference>
<protein>
    <submittedName>
        <fullName evidence="5">ABC transporter ATP-binding protein</fullName>
    </submittedName>
</protein>
<dbReference type="Gene3D" id="2.40.50.100">
    <property type="match status" value="1"/>
</dbReference>
<accession>A0A502GES6</accession>
<dbReference type="PROSITE" id="PS50893">
    <property type="entry name" value="ABC_TRANSPORTER_2"/>
    <property type="match status" value="1"/>
</dbReference>
<comment type="caution">
    <text evidence="5">The sequence shown here is derived from an EMBL/GenBank/DDBJ whole genome shotgun (WGS) entry which is preliminary data.</text>
</comment>
<dbReference type="GO" id="GO:0140359">
    <property type="term" value="F:ABC-type transporter activity"/>
    <property type="evidence" value="ECO:0007669"/>
    <property type="project" value="InterPro"/>
</dbReference>
<dbReference type="FunFam" id="3.40.50.300:FF:000042">
    <property type="entry name" value="Maltose/maltodextrin ABC transporter, ATP-binding protein"/>
    <property type="match status" value="1"/>
</dbReference>
<dbReference type="GO" id="GO:0005524">
    <property type="term" value="F:ATP binding"/>
    <property type="evidence" value="ECO:0007669"/>
    <property type="project" value="UniProtKB-KW"/>
</dbReference>
<keyword evidence="2" id="KW-0547">Nucleotide-binding</keyword>
<dbReference type="InterPro" id="IPR012340">
    <property type="entry name" value="NA-bd_OB-fold"/>
</dbReference>
<keyword evidence="3 5" id="KW-0067">ATP-binding</keyword>
<dbReference type="SMART" id="SM00382">
    <property type="entry name" value="AAA"/>
    <property type="match status" value="1"/>
</dbReference>
<dbReference type="InterPro" id="IPR013611">
    <property type="entry name" value="Transp-assoc_OB_typ2"/>
</dbReference>
<dbReference type="Pfam" id="PF00005">
    <property type="entry name" value="ABC_tran"/>
    <property type="match status" value="1"/>
</dbReference>
<dbReference type="InterPro" id="IPR008995">
    <property type="entry name" value="Mo/tungstate-bd_C_term_dom"/>
</dbReference>
<dbReference type="Pfam" id="PF08402">
    <property type="entry name" value="TOBE_2"/>
    <property type="match status" value="1"/>
</dbReference>
<dbReference type="OrthoDB" id="9802264at2"/>
<sequence length="375" mass="42040">MMSAIRLENISKQFEGSTAVNNLSLEIADGEFLVLVGPSGCGKSTLLRLLAGLENVSDGRILQDGDDITALEPRERNFSMIFQNYALFPHMTVEQNITFGMRMRNEPKAQHRARVDRVAGLLQLEPLLNRKPGKLSGGQRQRVAMARAIVRDPKLFLMDEPLSNLDARLRTEVRDGIMTLHKQLKTSTVYVTHDQMEAMTMADRIAVLDQGHLQQIGAPETLYAHPANLFVAGFIGTPSMNIFKLPCGQGTLSLNHQAITLPDSEHSLGLSEVYLGIRPEHLSDRPDAHGTLKIDVTLHHRELLGAEYLCHAESSIGNIRYIRKNHLRENSREIPQPGDRVTLYFSLHDLHLFSGQTRLNLKHSHQEIHHAFDPA</sequence>
<dbReference type="Gene3D" id="3.40.50.300">
    <property type="entry name" value="P-loop containing nucleotide triphosphate hydrolases"/>
    <property type="match status" value="1"/>
</dbReference>
<dbReference type="PANTHER" id="PTHR43875:SF1">
    <property type="entry name" value="OSMOPROTECTIVE COMPOUNDS UPTAKE ATP-BINDING PROTEIN GGTA"/>
    <property type="match status" value="1"/>
</dbReference>
<dbReference type="CDD" id="cd03301">
    <property type="entry name" value="ABC_MalK_N"/>
    <property type="match status" value="1"/>
</dbReference>
<evidence type="ECO:0000313" key="6">
    <source>
        <dbReference type="Proteomes" id="UP000317663"/>
    </source>
</evidence>
<dbReference type="GO" id="GO:0055052">
    <property type="term" value="C:ATP-binding cassette (ABC) transporter complex, substrate-binding subunit-containing"/>
    <property type="evidence" value="ECO:0007669"/>
    <property type="project" value="TreeGrafter"/>
</dbReference>
<evidence type="ECO:0000259" key="4">
    <source>
        <dbReference type="PROSITE" id="PS50893"/>
    </source>
</evidence>
<dbReference type="PROSITE" id="PS00211">
    <property type="entry name" value="ABC_TRANSPORTER_1"/>
    <property type="match status" value="1"/>
</dbReference>
<dbReference type="Proteomes" id="UP000317663">
    <property type="component" value="Unassembled WGS sequence"/>
</dbReference>
<dbReference type="InterPro" id="IPR003593">
    <property type="entry name" value="AAA+_ATPase"/>
</dbReference>
<keyword evidence="1" id="KW-0813">Transport</keyword>
<dbReference type="GO" id="GO:0016887">
    <property type="term" value="F:ATP hydrolysis activity"/>
    <property type="evidence" value="ECO:0007669"/>
    <property type="project" value="InterPro"/>
</dbReference>
<name>A0A502GES6_9GAMM</name>
<dbReference type="PANTHER" id="PTHR43875">
    <property type="entry name" value="MALTODEXTRIN IMPORT ATP-BINDING PROTEIN MSMX"/>
    <property type="match status" value="1"/>
</dbReference>
<gene>
    <name evidence="5" type="ORF">EAH77_14545</name>
</gene>
<dbReference type="SUPFAM" id="SSF52540">
    <property type="entry name" value="P-loop containing nucleoside triphosphate hydrolases"/>
    <property type="match status" value="1"/>
</dbReference>
<evidence type="ECO:0000256" key="1">
    <source>
        <dbReference type="ARBA" id="ARBA00022448"/>
    </source>
</evidence>
<evidence type="ECO:0000256" key="3">
    <source>
        <dbReference type="ARBA" id="ARBA00022840"/>
    </source>
</evidence>
<dbReference type="AlphaFoldDB" id="A0A502GES6"/>
<dbReference type="InterPro" id="IPR003439">
    <property type="entry name" value="ABC_transporter-like_ATP-bd"/>
</dbReference>
<feature type="domain" description="ABC transporter" evidence="4">
    <location>
        <begin position="5"/>
        <end position="235"/>
    </location>
</feature>
<dbReference type="GO" id="GO:0008643">
    <property type="term" value="P:carbohydrate transport"/>
    <property type="evidence" value="ECO:0007669"/>
    <property type="project" value="InterPro"/>
</dbReference>
<dbReference type="InterPro" id="IPR017871">
    <property type="entry name" value="ABC_transporter-like_CS"/>
</dbReference>
<dbReference type="EMBL" id="RCZD01000007">
    <property type="protein sequence ID" value="TPG60817.1"/>
    <property type="molecule type" value="Genomic_DNA"/>
</dbReference>
<dbReference type="InterPro" id="IPR015855">
    <property type="entry name" value="ABC_transpr_MalK-like"/>
</dbReference>
<dbReference type="Gene3D" id="2.40.50.140">
    <property type="entry name" value="Nucleic acid-binding proteins"/>
    <property type="match status" value="1"/>
</dbReference>
<evidence type="ECO:0000313" key="5">
    <source>
        <dbReference type="EMBL" id="TPG60817.1"/>
    </source>
</evidence>
<evidence type="ECO:0000256" key="2">
    <source>
        <dbReference type="ARBA" id="ARBA00022741"/>
    </source>
</evidence>